<proteinExistence type="predicted"/>
<feature type="domain" description="Tsi6" evidence="1">
    <location>
        <begin position="23"/>
        <end position="78"/>
    </location>
</feature>
<sequence>MDTAQQIEWAAKQVEALPHELSWRASVLRQLQYCQAVLSGTEPPERLEELTMGFIAVRELEGWQPEELPRTISAVQYELQQRYLPYAAKVRLGIHRRT</sequence>
<dbReference type="Pfam" id="PF18660">
    <property type="entry name" value="Tsi6"/>
    <property type="match status" value="1"/>
</dbReference>
<evidence type="ECO:0000313" key="3">
    <source>
        <dbReference type="Proteomes" id="UP001204615"/>
    </source>
</evidence>
<gene>
    <name evidence="2" type="ORF">NC595_08875</name>
</gene>
<accession>A0ABT1F9W6</accession>
<reference evidence="2 3" key="1">
    <citation type="submission" date="2022-06" db="EMBL/GenBank/DDBJ databases">
        <title>Dyella sp. Sa strain:Sa Genome sequencing.</title>
        <authorList>
            <person name="Park S."/>
        </authorList>
    </citation>
    <scope>NUCLEOTIDE SEQUENCE [LARGE SCALE GENOMIC DNA]</scope>
    <source>
        <strain evidence="2 3">Sa</strain>
    </source>
</reference>
<evidence type="ECO:0000313" key="2">
    <source>
        <dbReference type="EMBL" id="MCP1374174.1"/>
    </source>
</evidence>
<name>A0ABT1F9W6_9GAMM</name>
<protein>
    <submittedName>
        <fullName evidence="2">Immunity protein Tsi6 family protein</fullName>
    </submittedName>
</protein>
<dbReference type="EMBL" id="JAMZEK010000002">
    <property type="protein sequence ID" value="MCP1374174.1"/>
    <property type="molecule type" value="Genomic_DNA"/>
</dbReference>
<dbReference type="Proteomes" id="UP001204615">
    <property type="component" value="Unassembled WGS sequence"/>
</dbReference>
<evidence type="ECO:0000259" key="1">
    <source>
        <dbReference type="Pfam" id="PF18660"/>
    </source>
</evidence>
<keyword evidence="3" id="KW-1185">Reference proteome</keyword>
<organism evidence="2 3">
    <name type="scientific">Dyella lutea</name>
    <dbReference type="NCBI Taxonomy" id="2950441"/>
    <lineage>
        <taxon>Bacteria</taxon>
        <taxon>Pseudomonadati</taxon>
        <taxon>Pseudomonadota</taxon>
        <taxon>Gammaproteobacteria</taxon>
        <taxon>Lysobacterales</taxon>
        <taxon>Rhodanobacteraceae</taxon>
        <taxon>Dyella</taxon>
    </lineage>
</organism>
<dbReference type="RefSeq" id="WP_253565997.1">
    <property type="nucleotide sequence ID" value="NZ_JAMZEK010000002.1"/>
</dbReference>
<comment type="caution">
    <text evidence="2">The sequence shown here is derived from an EMBL/GenBank/DDBJ whole genome shotgun (WGS) entry which is preliminary data.</text>
</comment>
<dbReference type="InterPro" id="IPR040818">
    <property type="entry name" value="Tsi6"/>
</dbReference>